<feature type="transmembrane region" description="Helical" evidence="1">
    <location>
        <begin position="7"/>
        <end position="26"/>
    </location>
</feature>
<feature type="transmembrane region" description="Helical" evidence="1">
    <location>
        <begin position="46"/>
        <end position="65"/>
    </location>
</feature>
<dbReference type="Pfam" id="PF20337">
    <property type="entry name" value="DUF6632"/>
    <property type="match status" value="1"/>
</dbReference>
<evidence type="ECO:0000313" key="2">
    <source>
        <dbReference type="EMBL" id="WKD51716.1"/>
    </source>
</evidence>
<organism evidence="2 3">
    <name type="scientific">Microbulbifer spongiae</name>
    <dbReference type="NCBI Taxonomy" id="2944933"/>
    <lineage>
        <taxon>Bacteria</taxon>
        <taxon>Pseudomonadati</taxon>
        <taxon>Pseudomonadota</taxon>
        <taxon>Gammaproteobacteria</taxon>
        <taxon>Cellvibrionales</taxon>
        <taxon>Microbulbiferaceae</taxon>
        <taxon>Microbulbifer</taxon>
    </lineage>
</organism>
<reference evidence="2 3" key="1">
    <citation type="submission" date="2022-05" db="EMBL/GenBank/DDBJ databases">
        <title>Microbulbifer sp. nov., isolated from sponge.</title>
        <authorList>
            <person name="Gao L."/>
        </authorList>
    </citation>
    <scope>NUCLEOTIDE SEQUENCE [LARGE SCALE GENOMIC DNA]</scope>
    <source>
        <strain evidence="2 3">MI-G</strain>
        <plasmid evidence="2 3">unnamed</plasmid>
    </source>
</reference>
<feature type="transmembrane region" description="Helical" evidence="1">
    <location>
        <begin position="72"/>
        <end position="93"/>
    </location>
</feature>
<accession>A0ABY9EGX0</accession>
<keyword evidence="1" id="KW-0812">Transmembrane</keyword>
<evidence type="ECO:0000313" key="3">
    <source>
        <dbReference type="Proteomes" id="UP001321520"/>
    </source>
</evidence>
<keyword evidence="1" id="KW-1133">Transmembrane helix</keyword>
<gene>
    <name evidence="2" type="ORF">M8T91_18565</name>
</gene>
<keyword evidence="3" id="KW-1185">Reference proteome</keyword>
<geneLocation type="plasmid" evidence="2 3">
    <name>unnamed</name>
</geneLocation>
<dbReference type="RefSeq" id="WP_301419302.1">
    <property type="nucleotide sequence ID" value="NZ_CP098024.1"/>
</dbReference>
<protein>
    <submittedName>
        <fullName evidence="2">Uncharacterized protein</fullName>
    </submittedName>
</protein>
<keyword evidence="2" id="KW-0614">Plasmid</keyword>
<sequence length="138" mass="15968">MDDITRIKYLTIVMMIIGLFFIFAIYPLMEWLWPEGWGWTPRQPEYEYTIIGTYATLGVFLLLAAKHPIANLVLVWLTIWLSLVDATISLFLFMLAPDQVLEDNLIGEIPAQFLIAGVLWYLIPKNIKLLQRLHGDSE</sequence>
<dbReference type="InterPro" id="IPR046572">
    <property type="entry name" value="DUF6632"/>
</dbReference>
<keyword evidence="1" id="KW-0472">Membrane</keyword>
<dbReference type="EMBL" id="CP098024">
    <property type="protein sequence ID" value="WKD51716.1"/>
    <property type="molecule type" value="Genomic_DNA"/>
</dbReference>
<dbReference type="Proteomes" id="UP001321520">
    <property type="component" value="Plasmid unnamed"/>
</dbReference>
<evidence type="ECO:0000256" key="1">
    <source>
        <dbReference type="SAM" id="Phobius"/>
    </source>
</evidence>
<name>A0ABY9EGX0_9GAMM</name>
<feature type="transmembrane region" description="Helical" evidence="1">
    <location>
        <begin position="105"/>
        <end position="123"/>
    </location>
</feature>
<proteinExistence type="predicted"/>